<dbReference type="Proteomes" id="UP000324767">
    <property type="component" value="Unassembled WGS sequence"/>
</dbReference>
<keyword evidence="1" id="KW-0479">Metal-binding</keyword>
<proteinExistence type="predicted"/>
<comment type="caution">
    <text evidence="6">The sequence shown here is derived from an EMBL/GenBank/DDBJ whole genome shotgun (WGS) entry which is preliminary data.</text>
</comment>
<evidence type="ECO:0000313" key="7">
    <source>
        <dbReference type="Proteomes" id="UP000324767"/>
    </source>
</evidence>
<keyword evidence="4" id="KW-1133">Transmembrane helix</keyword>
<protein>
    <recommendedName>
        <fullName evidence="5">Tyrosinase copper-binding domain-containing protein</fullName>
    </recommendedName>
</protein>
<dbReference type="OrthoDB" id="6132182at2759"/>
<dbReference type="AlphaFoldDB" id="A0A5M8PS01"/>
<dbReference type="Pfam" id="PF00264">
    <property type="entry name" value="Tyrosinase"/>
    <property type="match status" value="1"/>
</dbReference>
<dbReference type="PRINTS" id="PR00092">
    <property type="entry name" value="TYROSINASE"/>
</dbReference>
<evidence type="ECO:0000256" key="3">
    <source>
        <dbReference type="SAM" id="MobiDB-lite"/>
    </source>
</evidence>
<evidence type="ECO:0000256" key="2">
    <source>
        <dbReference type="ARBA" id="ARBA00023008"/>
    </source>
</evidence>
<dbReference type="PROSITE" id="PS00498">
    <property type="entry name" value="TYROSINASE_2"/>
    <property type="match status" value="1"/>
</dbReference>
<organism evidence="6 7">
    <name type="scientific">Lasallia pustulata</name>
    <dbReference type="NCBI Taxonomy" id="136370"/>
    <lineage>
        <taxon>Eukaryota</taxon>
        <taxon>Fungi</taxon>
        <taxon>Dikarya</taxon>
        <taxon>Ascomycota</taxon>
        <taxon>Pezizomycotina</taxon>
        <taxon>Lecanoromycetes</taxon>
        <taxon>OSLEUM clade</taxon>
        <taxon>Umbilicariomycetidae</taxon>
        <taxon>Umbilicariales</taxon>
        <taxon>Umbilicariaceae</taxon>
        <taxon>Lasallia</taxon>
    </lineage>
</organism>
<dbReference type="Gene3D" id="1.10.1280.10">
    <property type="entry name" value="Di-copper center containing domain from catechol oxidase"/>
    <property type="match status" value="1"/>
</dbReference>
<evidence type="ECO:0000259" key="5">
    <source>
        <dbReference type="PROSITE" id="PS00498"/>
    </source>
</evidence>
<feature type="region of interest" description="Disordered" evidence="3">
    <location>
        <begin position="13"/>
        <end position="32"/>
    </location>
</feature>
<dbReference type="EMBL" id="VXIT01000007">
    <property type="protein sequence ID" value="KAA6411725.1"/>
    <property type="molecule type" value="Genomic_DNA"/>
</dbReference>
<reference evidence="6 7" key="1">
    <citation type="submission" date="2019-09" db="EMBL/GenBank/DDBJ databases">
        <title>The hologenome of the rock-dwelling lichen Lasallia pustulata.</title>
        <authorList>
            <person name="Greshake Tzovaras B."/>
            <person name="Segers F."/>
            <person name="Bicker A."/>
            <person name="Dal Grande F."/>
            <person name="Otte J."/>
            <person name="Hankeln T."/>
            <person name="Schmitt I."/>
            <person name="Ebersberger I."/>
        </authorList>
    </citation>
    <scope>NUCLEOTIDE SEQUENCE [LARGE SCALE GENOMIC DNA]</scope>
    <source>
        <strain evidence="6">A1-1</strain>
    </source>
</reference>
<feature type="domain" description="Tyrosinase copper-binding" evidence="5">
    <location>
        <begin position="294"/>
        <end position="305"/>
    </location>
</feature>
<dbReference type="SUPFAM" id="SSF48056">
    <property type="entry name" value="Di-copper centre-containing domain"/>
    <property type="match status" value="1"/>
</dbReference>
<evidence type="ECO:0000256" key="4">
    <source>
        <dbReference type="SAM" id="Phobius"/>
    </source>
</evidence>
<dbReference type="InterPro" id="IPR050316">
    <property type="entry name" value="Tyrosinase/Hemocyanin"/>
</dbReference>
<gene>
    <name evidence="6" type="ORF">FRX48_05006</name>
</gene>
<keyword evidence="4" id="KW-0812">Transmembrane</keyword>
<sequence length="367" mass="41520">MALLQQSEECSLLGPDEHSETGLEKSPGFPNRQQKSSPFKCLFYLCVGLSLLALGISIGVLIKSYGVPSSGPGVPATSVSGCTTPSTRREWRSLSTAEKHDYLQAVVCLREQPSRLGLNQSLYDDFPWVHVRIGEYSHHSAAFLAWHRYFIQTYERALQEQCGYQGHLTYWNWVLDWEDITQAPVWHEKDGFGTNGDPSVGEAIMGGHCVVDGPFARLEVPYIDKRPKPHCLSRGFESGGQLAKHGSWFRPEAMEKLQRGNDYNAFNLGLEDGPHIAIPRSIRGDFSMFTAPYDPVFFLHHTQLDRLWWTWQQRDPQNRKWQYRGLAAHNFTDPASLTDIILMGGLAPDIKVAEIIDTESDLLCYIY</sequence>
<name>A0A5M8PS01_9LECA</name>
<dbReference type="PANTHER" id="PTHR11474:SF126">
    <property type="entry name" value="TYROSINASE-LIKE PROTEIN TYR-1-RELATED"/>
    <property type="match status" value="1"/>
</dbReference>
<feature type="transmembrane region" description="Helical" evidence="4">
    <location>
        <begin position="41"/>
        <end position="62"/>
    </location>
</feature>
<dbReference type="InterPro" id="IPR002227">
    <property type="entry name" value="Tyrosinase_Cu-bd"/>
</dbReference>
<evidence type="ECO:0000313" key="6">
    <source>
        <dbReference type="EMBL" id="KAA6411725.1"/>
    </source>
</evidence>
<dbReference type="PANTHER" id="PTHR11474">
    <property type="entry name" value="TYROSINASE FAMILY MEMBER"/>
    <property type="match status" value="1"/>
</dbReference>
<dbReference type="InterPro" id="IPR008922">
    <property type="entry name" value="Di-copper_centre_dom_sf"/>
</dbReference>
<keyword evidence="4" id="KW-0472">Membrane</keyword>
<accession>A0A5M8PS01</accession>
<dbReference type="GO" id="GO:0016491">
    <property type="term" value="F:oxidoreductase activity"/>
    <property type="evidence" value="ECO:0007669"/>
    <property type="project" value="InterPro"/>
</dbReference>
<keyword evidence="2" id="KW-0186">Copper</keyword>
<evidence type="ECO:0000256" key="1">
    <source>
        <dbReference type="ARBA" id="ARBA00022723"/>
    </source>
</evidence>
<dbReference type="GO" id="GO:0046872">
    <property type="term" value="F:metal ion binding"/>
    <property type="evidence" value="ECO:0007669"/>
    <property type="project" value="UniProtKB-KW"/>
</dbReference>